<dbReference type="CDD" id="cd00383">
    <property type="entry name" value="trans_reg_C"/>
    <property type="match status" value="1"/>
</dbReference>
<reference evidence="9 10" key="1">
    <citation type="submission" date="2012-08" db="EMBL/GenBank/DDBJ databases">
        <title>Genome sequencing of Lactobacillus florum 8D.</title>
        <authorList>
            <person name="Kim E.B."/>
            <person name="Marco M.L."/>
        </authorList>
    </citation>
    <scope>NUCLEOTIDE SEQUENCE [LARGE SCALE GENOMIC DNA]</scope>
    <source>
        <strain evidence="9 10">8D</strain>
    </source>
</reference>
<dbReference type="GO" id="GO:0000156">
    <property type="term" value="F:phosphorelay response regulator activity"/>
    <property type="evidence" value="ECO:0007669"/>
    <property type="project" value="TreeGrafter"/>
</dbReference>
<dbReference type="OrthoDB" id="1779039at2"/>
<keyword evidence="10" id="KW-1185">Reference proteome</keyword>
<protein>
    <submittedName>
        <fullName evidence="9">Alkaline phosphatase synthesis transcriptional regulatory protein PhoP</fullName>
    </submittedName>
</protein>
<organism evidence="9 10">
    <name type="scientific">Fructilactobacillus florum 8D</name>
    <dbReference type="NCBI Taxonomy" id="1221538"/>
    <lineage>
        <taxon>Bacteria</taxon>
        <taxon>Bacillati</taxon>
        <taxon>Bacillota</taxon>
        <taxon>Bacilli</taxon>
        <taxon>Lactobacillales</taxon>
        <taxon>Lactobacillaceae</taxon>
        <taxon>Fructilactobacillus</taxon>
    </lineage>
</organism>
<dbReference type="Pfam" id="PF00486">
    <property type="entry name" value="Trans_reg_C"/>
    <property type="match status" value="1"/>
</dbReference>
<dbReference type="PROSITE" id="PS51755">
    <property type="entry name" value="OMPR_PHOB"/>
    <property type="match status" value="1"/>
</dbReference>
<evidence type="ECO:0000256" key="5">
    <source>
        <dbReference type="ARBA" id="ARBA00023159"/>
    </source>
</evidence>
<dbReference type="AlphaFoldDB" id="W9EHK4"/>
<dbReference type="PANTHER" id="PTHR48111:SF21">
    <property type="entry name" value="DNA-BINDING DUAL MASTER TRANSCRIPTIONAL REGULATOR RPAA"/>
    <property type="match status" value="1"/>
</dbReference>
<dbReference type="PANTHER" id="PTHR48111">
    <property type="entry name" value="REGULATOR OF RPOS"/>
    <property type="match status" value="1"/>
</dbReference>
<dbReference type="InterPro" id="IPR039420">
    <property type="entry name" value="WalR-like"/>
</dbReference>
<dbReference type="InterPro" id="IPR016032">
    <property type="entry name" value="Sig_transdc_resp-reg_C-effctor"/>
</dbReference>
<dbReference type="SUPFAM" id="SSF52172">
    <property type="entry name" value="CheY-like"/>
    <property type="match status" value="1"/>
</dbReference>
<evidence type="ECO:0000259" key="8">
    <source>
        <dbReference type="PROSITE" id="PS51755"/>
    </source>
</evidence>
<keyword evidence="1" id="KW-0597">Phosphoprotein</keyword>
<evidence type="ECO:0000256" key="2">
    <source>
        <dbReference type="ARBA" id="ARBA00023012"/>
    </source>
</evidence>
<evidence type="ECO:0000313" key="9">
    <source>
        <dbReference type="EMBL" id="ETO40741.1"/>
    </source>
</evidence>
<dbReference type="PATRIC" id="fig|1221538.3.peg.323"/>
<keyword evidence="3" id="KW-0805">Transcription regulation</keyword>
<dbReference type="InterPro" id="IPR011006">
    <property type="entry name" value="CheY-like_superfamily"/>
</dbReference>
<keyword evidence="2" id="KW-0902">Two-component regulatory system</keyword>
<evidence type="ECO:0000313" key="10">
    <source>
        <dbReference type="Proteomes" id="UP000019474"/>
    </source>
</evidence>
<keyword evidence="4 7" id="KW-0238">DNA-binding</keyword>
<keyword evidence="6" id="KW-0804">Transcription</keyword>
<dbReference type="GO" id="GO:0000976">
    <property type="term" value="F:transcription cis-regulatory region binding"/>
    <property type="evidence" value="ECO:0007669"/>
    <property type="project" value="TreeGrafter"/>
</dbReference>
<dbReference type="GO" id="GO:0032993">
    <property type="term" value="C:protein-DNA complex"/>
    <property type="evidence" value="ECO:0007669"/>
    <property type="project" value="TreeGrafter"/>
</dbReference>
<dbReference type="Proteomes" id="UP000019474">
    <property type="component" value="Unassembled WGS sequence"/>
</dbReference>
<proteinExistence type="predicted"/>
<evidence type="ECO:0000256" key="6">
    <source>
        <dbReference type="ARBA" id="ARBA00023163"/>
    </source>
</evidence>
<sequence>MQHFTLVTKQLSLAIDFSQYFSDHGCFVDTVEHPSDCATKIQQKNSSALFWDLSSFPWDASQPELTKLREQFKLPITLIGASKPFIAAFAAGIDDVLTLPLDFETTFARLQQRMRLYQPTTSPSSQQPIPTHKIILDDVTIDRQKYKAFKHGQDLGLTPKELKLLIYLVEQRPRVLSRQQLLAGVWGDIYDISQTSRMVDMHISHLRDKIEPNPKQPTRIKTVRGFGYHFVGNCQEI</sequence>
<gene>
    <name evidence="9" type="ORF">B808_317</name>
</gene>
<dbReference type="SUPFAM" id="SSF46894">
    <property type="entry name" value="C-terminal effector domain of the bipartite response regulators"/>
    <property type="match status" value="1"/>
</dbReference>
<keyword evidence="5" id="KW-0010">Activator</keyword>
<feature type="domain" description="OmpR/PhoB-type" evidence="8">
    <location>
        <begin position="131"/>
        <end position="232"/>
    </location>
</feature>
<evidence type="ECO:0000256" key="3">
    <source>
        <dbReference type="ARBA" id="ARBA00023015"/>
    </source>
</evidence>
<dbReference type="InterPro" id="IPR001867">
    <property type="entry name" value="OmpR/PhoB-type_DNA-bd"/>
</dbReference>
<evidence type="ECO:0000256" key="4">
    <source>
        <dbReference type="ARBA" id="ARBA00023125"/>
    </source>
</evidence>
<accession>W9EHK4</accession>
<dbReference type="EMBL" id="ALXG01000014">
    <property type="protein sequence ID" value="ETO40741.1"/>
    <property type="molecule type" value="Genomic_DNA"/>
</dbReference>
<dbReference type="InterPro" id="IPR036388">
    <property type="entry name" value="WH-like_DNA-bd_sf"/>
</dbReference>
<dbReference type="FunFam" id="1.10.10.10:FF:000018">
    <property type="entry name" value="DNA-binding response regulator ResD"/>
    <property type="match status" value="1"/>
</dbReference>
<dbReference type="Gene3D" id="1.10.10.10">
    <property type="entry name" value="Winged helix-like DNA-binding domain superfamily/Winged helix DNA-binding domain"/>
    <property type="match status" value="1"/>
</dbReference>
<dbReference type="RefSeq" id="WP_051393781.1">
    <property type="nucleotide sequence ID" value="NZ_ALXG01000014.1"/>
</dbReference>
<comment type="caution">
    <text evidence="9">The sequence shown here is derived from an EMBL/GenBank/DDBJ whole genome shotgun (WGS) entry which is preliminary data.</text>
</comment>
<dbReference type="SMART" id="SM00862">
    <property type="entry name" value="Trans_reg_C"/>
    <property type="match status" value="1"/>
</dbReference>
<name>W9EHK4_9LACO</name>
<evidence type="ECO:0000256" key="1">
    <source>
        <dbReference type="ARBA" id="ARBA00022553"/>
    </source>
</evidence>
<dbReference type="GO" id="GO:0006355">
    <property type="term" value="P:regulation of DNA-templated transcription"/>
    <property type="evidence" value="ECO:0007669"/>
    <property type="project" value="InterPro"/>
</dbReference>
<feature type="DNA-binding region" description="OmpR/PhoB-type" evidence="7">
    <location>
        <begin position="131"/>
        <end position="232"/>
    </location>
</feature>
<dbReference type="GO" id="GO:0005829">
    <property type="term" value="C:cytosol"/>
    <property type="evidence" value="ECO:0007669"/>
    <property type="project" value="TreeGrafter"/>
</dbReference>
<evidence type="ECO:0000256" key="7">
    <source>
        <dbReference type="PROSITE-ProRule" id="PRU01091"/>
    </source>
</evidence>